<reference evidence="2" key="1">
    <citation type="submission" date="2020-10" db="EMBL/GenBank/DDBJ databases">
        <title>Taxonomic study of unclassified bacteria belonging to the class Ktedonobacteria.</title>
        <authorList>
            <person name="Yabe S."/>
            <person name="Wang C.M."/>
            <person name="Zheng Y."/>
            <person name="Sakai Y."/>
            <person name="Cavaletti L."/>
            <person name="Monciardini P."/>
            <person name="Donadio S."/>
        </authorList>
    </citation>
    <scope>NUCLEOTIDE SEQUENCE</scope>
    <source>
        <strain evidence="2">ID150040</strain>
    </source>
</reference>
<comment type="caution">
    <text evidence="2">The sequence shown here is derived from an EMBL/GenBank/DDBJ whole genome shotgun (WGS) entry which is preliminary data.</text>
</comment>
<feature type="transmembrane region" description="Helical" evidence="1">
    <location>
        <begin position="59"/>
        <end position="81"/>
    </location>
</feature>
<proteinExistence type="predicted"/>
<dbReference type="RefSeq" id="WP_220211444.1">
    <property type="nucleotide sequence ID" value="NZ_BNJK01000003.1"/>
</dbReference>
<evidence type="ECO:0000313" key="2">
    <source>
        <dbReference type="EMBL" id="GHP00874.1"/>
    </source>
</evidence>
<evidence type="ECO:0000313" key="3">
    <source>
        <dbReference type="Proteomes" id="UP000597444"/>
    </source>
</evidence>
<name>A0A8J3IYK4_9CHLR</name>
<dbReference type="AlphaFoldDB" id="A0A8J3IYK4"/>
<dbReference type="EMBL" id="BNJK01000003">
    <property type="protein sequence ID" value="GHP00874.1"/>
    <property type="molecule type" value="Genomic_DNA"/>
</dbReference>
<keyword evidence="3" id="KW-1185">Reference proteome</keyword>
<protein>
    <submittedName>
        <fullName evidence="2">Uncharacterized protein</fullName>
    </submittedName>
</protein>
<sequence length="92" mass="9756">METTLAGIGAICFGLVVGWISYRTLRRKEGVAALSDIAAVISAIGGAAVTALFRSELLFGLYAIGLALGFFAYFLVSISVYGKKETGRWMGE</sequence>
<organism evidence="2 3">
    <name type="scientific">Reticulibacter mediterranei</name>
    <dbReference type="NCBI Taxonomy" id="2778369"/>
    <lineage>
        <taxon>Bacteria</taxon>
        <taxon>Bacillati</taxon>
        <taxon>Chloroflexota</taxon>
        <taxon>Ktedonobacteria</taxon>
        <taxon>Ktedonobacterales</taxon>
        <taxon>Reticulibacteraceae</taxon>
        <taxon>Reticulibacter</taxon>
    </lineage>
</organism>
<feature type="transmembrane region" description="Helical" evidence="1">
    <location>
        <begin position="34"/>
        <end position="53"/>
    </location>
</feature>
<keyword evidence="1" id="KW-1133">Transmembrane helix</keyword>
<keyword evidence="1" id="KW-0472">Membrane</keyword>
<accession>A0A8J3IYK4</accession>
<dbReference type="Proteomes" id="UP000597444">
    <property type="component" value="Unassembled WGS sequence"/>
</dbReference>
<feature type="transmembrane region" description="Helical" evidence="1">
    <location>
        <begin position="6"/>
        <end position="22"/>
    </location>
</feature>
<keyword evidence="1" id="KW-0812">Transmembrane</keyword>
<evidence type="ECO:0000256" key="1">
    <source>
        <dbReference type="SAM" id="Phobius"/>
    </source>
</evidence>
<gene>
    <name evidence="2" type="ORF">KSF_109210</name>
</gene>